<sequence length="313" mass="31523">MTITAGIDIGGTNLRAAAVLADGTIVAETSLLAPAGWVALRDAMVTLIQDLRAEVPELAAVGVGAAGMVDRNGVVAYSPNVHAFAASPVRSDLEERLSLPIAVDNDANVAALAEARLGAARGCAHALVITLGTGIGGGLIVNGEVLRGAHGFAAEVGHFQIDPQGPICACGERGHWEALASGNALGWMGREAAATGRGKALIALAGDIEAVRGDHVGEASLAGDPEALAILDRYAEQVAIGLVGLANIFDPERIVISGGLVALGDLLLDPVRAHFMGRVEGASARETLTIVAATLGTQAGVVGAALLARDLIS</sequence>
<proteinExistence type="predicted"/>
<dbReference type="PANTHER" id="PTHR18964:SF173">
    <property type="entry name" value="GLUCOKINASE"/>
    <property type="match status" value="1"/>
</dbReference>
<gene>
    <name evidence="1" type="ORF">UFOPK3789_00542</name>
</gene>
<dbReference type="InterPro" id="IPR000600">
    <property type="entry name" value="ROK"/>
</dbReference>
<evidence type="ECO:0000313" key="1">
    <source>
        <dbReference type="EMBL" id="CAB4948689.1"/>
    </source>
</evidence>
<protein>
    <submittedName>
        <fullName evidence="1">Unannotated protein</fullName>
    </submittedName>
</protein>
<dbReference type="SUPFAM" id="SSF53067">
    <property type="entry name" value="Actin-like ATPase domain"/>
    <property type="match status" value="1"/>
</dbReference>
<dbReference type="EMBL" id="CAFBNL010000021">
    <property type="protein sequence ID" value="CAB4948689.1"/>
    <property type="molecule type" value="Genomic_DNA"/>
</dbReference>
<dbReference type="AlphaFoldDB" id="A0A6J7K136"/>
<name>A0A6J7K136_9ZZZZ</name>
<dbReference type="InterPro" id="IPR043129">
    <property type="entry name" value="ATPase_NBD"/>
</dbReference>
<dbReference type="Pfam" id="PF00480">
    <property type="entry name" value="ROK"/>
    <property type="match status" value="1"/>
</dbReference>
<organism evidence="1">
    <name type="scientific">freshwater metagenome</name>
    <dbReference type="NCBI Taxonomy" id="449393"/>
    <lineage>
        <taxon>unclassified sequences</taxon>
        <taxon>metagenomes</taxon>
        <taxon>ecological metagenomes</taxon>
    </lineage>
</organism>
<dbReference type="InterPro" id="IPR049874">
    <property type="entry name" value="ROK_cs"/>
</dbReference>
<dbReference type="PROSITE" id="PS01125">
    <property type="entry name" value="ROK"/>
    <property type="match status" value="1"/>
</dbReference>
<accession>A0A6J7K136</accession>
<dbReference type="PANTHER" id="PTHR18964">
    <property type="entry name" value="ROK (REPRESSOR, ORF, KINASE) FAMILY"/>
    <property type="match status" value="1"/>
</dbReference>
<dbReference type="Gene3D" id="3.30.420.40">
    <property type="match status" value="2"/>
</dbReference>
<reference evidence="1" key="1">
    <citation type="submission" date="2020-05" db="EMBL/GenBank/DDBJ databases">
        <authorList>
            <person name="Chiriac C."/>
            <person name="Salcher M."/>
            <person name="Ghai R."/>
            <person name="Kavagutti S V."/>
        </authorList>
    </citation>
    <scope>NUCLEOTIDE SEQUENCE</scope>
</reference>